<dbReference type="GO" id="GO:0016872">
    <property type="term" value="F:intramolecular lyase activity"/>
    <property type="evidence" value="ECO:0007669"/>
    <property type="project" value="InterPro"/>
</dbReference>
<reference evidence="11 12" key="1">
    <citation type="submission" date="2017-11" db="EMBL/GenBank/DDBJ databases">
        <title>Evolution of Phototrophy in the Chloroflexi Phylum Driven by Horizontal Gene Transfer.</title>
        <authorList>
            <person name="Ward L.M."/>
            <person name="Hemp J."/>
            <person name="Shih P.M."/>
            <person name="Mcglynn S.E."/>
            <person name="Fischer W."/>
        </authorList>
    </citation>
    <scope>NUCLEOTIDE SEQUENCE [LARGE SCALE GENOMIC DNA]</scope>
    <source>
        <strain evidence="10">CP1_1M</strain>
        <strain evidence="9">JP3_13</strain>
    </source>
</reference>
<feature type="transmembrane region" description="Helical" evidence="8">
    <location>
        <begin position="6"/>
        <end position="24"/>
    </location>
</feature>
<keyword evidence="3 8" id="KW-0812">Transmembrane</keyword>
<dbReference type="EMBL" id="PGTL01000020">
    <property type="protein sequence ID" value="PJF42358.1"/>
    <property type="molecule type" value="Genomic_DNA"/>
</dbReference>
<keyword evidence="6 8" id="KW-0472">Membrane</keyword>
<dbReference type="GO" id="GO:0045436">
    <property type="term" value="F:lycopene beta cyclase activity"/>
    <property type="evidence" value="ECO:0007669"/>
    <property type="project" value="UniProtKB-ARBA"/>
</dbReference>
<evidence type="ECO:0000313" key="12">
    <source>
        <dbReference type="Proteomes" id="UP000229681"/>
    </source>
</evidence>
<evidence type="ECO:0000256" key="5">
    <source>
        <dbReference type="ARBA" id="ARBA00022989"/>
    </source>
</evidence>
<evidence type="ECO:0000313" key="10">
    <source>
        <dbReference type="EMBL" id="PJF42358.1"/>
    </source>
</evidence>
<sequence>MSSSAYLILTVAWSAPLIALQWLIGLDLLISHWRVWLPAIVIPTLYLIAVDSLALGMGLWAVDIRALSGILLPIVNVPLEHALHFGTLCALAVQTLIFWHERKRLWARLRYFARLLRGGWAALRAERERESAD</sequence>
<evidence type="ECO:0000256" key="4">
    <source>
        <dbReference type="ARBA" id="ARBA00022746"/>
    </source>
</evidence>
<accession>A0A2M8PF90</accession>
<evidence type="ECO:0000256" key="7">
    <source>
        <dbReference type="ARBA" id="ARBA00023235"/>
    </source>
</evidence>
<evidence type="ECO:0008006" key="13">
    <source>
        <dbReference type="Google" id="ProtNLM"/>
    </source>
</evidence>
<dbReference type="AlphaFoldDB" id="A0A2M8PF90"/>
<evidence type="ECO:0000256" key="6">
    <source>
        <dbReference type="ARBA" id="ARBA00023136"/>
    </source>
</evidence>
<organism evidence="9 12">
    <name type="scientific">Candidatus Thermofonsia Clade 1 bacterium</name>
    <dbReference type="NCBI Taxonomy" id="2364210"/>
    <lineage>
        <taxon>Bacteria</taxon>
        <taxon>Bacillati</taxon>
        <taxon>Chloroflexota</taxon>
        <taxon>Candidatus Thermofontia</taxon>
        <taxon>Candidatus Thermofonsia Clade 1</taxon>
    </lineage>
</organism>
<feature type="transmembrane region" description="Helical" evidence="8">
    <location>
        <begin position="82"/>
        <end position="100"/>
    </location>
</feature>
<comment type="subcellular location">
    <subcellularLocation>
        <location evidence="1">Membrane</location>
        <topology evidence="1">Multi-pass membrane protein</topology>
    </subcellularLocation>
</comment>
<proteinExistence type="predicted"/>
<dbReference type="NCBIfam" id="TIGR03462">
    <property type="entry name" value="CarR_dom_SF"/>
    <property type="match status" value="1"/>
</dbReference>
<protein>
    <recommendedName>
        <fullName evidence="13">Lycopene cyclase domain-containing protein</fullName>
    </recommendedName>
</protein>
<name>A0A2M8PF90_9CHLR</name>
<evidence type="ECO:0000256" key="1">
    <source>
        <dbReference type="ARBA" id="ARBA00004141"/>
    </source>
</evidence>
<dbReference type="GO" id="GO:0016020">
    <property type="term" value="C:membrane"/>
    <property type="evidence" value="ECO:0007669"/>
    <property type="project" value="UniProtKB-SubCell"/>
</dbReference>
<feature type="transmembrane region" description="Helical" evidence="8">
    <location>
        <begin position="36"/>
        <end position="62"/>
    </location>
</feature>
<keyword evidence="4" id="KW-0125">Carotenoid biosynthesis</keyword>
<dbReference type="InterPro" id="IPR017825">
    <property type="entry name" value="Lycopene_cyclase_dom"/>
</dbReference>
<dbReference type="Proteomes" id="UP000228947">
    <property type="component" value="Unassembled WGS sequence"/>
</dbReference>
<evidence type="ECO:0000256" key="8">
    <source>
        <dbReference type="SAM" id="Phobius"/>
    </source>
</evidence>
<evidence type="ECO:0000256" key="2">
    <source>
        <dbReference type="ARBA" id="ARBA00004829"/>
    </source>
</evidence>
<dbReference type="Proteomes" id="UP000229681">
    <property type="component" value="Unassembled WGS sequence"/>
</dbReference>
<evidence type="ECO:0000256" key="3">
    <source>
        <dbReference type="ARBA" id="ARBA00022692"/>
    </source>
</evidence>
<evidence type="ECO:0000313" key="11">
    <source>
        <dbReference type="Proteomes" id="UP000228947"/>
    </source>
</evidence>
<dbReference type="GO" id="GO:0016117">
    <property type="term" value="P:carotenoid biosynthetic process"/>
    <property type="evidence" value="ECO:0007669"/>
    <property type="project" value="UniProtKB-KW"/>
</dbReference>
<comment type="pathway">
    <text evidence="2">Carotenoid biosynthesis.</text>
</comment>
<keyword evidence="5 8" id="KW-1133">Transmembrane helix</keyword>
<dbReference type="EMBL" id="PGTM01000070">
    <property type="protein sequence ID" value="PJF36219.1"/>
    <property type="molecule type" value="Genomic_DNA"/>
</dbReference>
<comment type="caution">
    <text evidence="9">The sequence shown here is derived from an EMBL/GenBank/DDBJ whole genome shotgun (WGS) entry which is preliminary data.</text>
</comment>
<keyword evidence="7" id="KW-0413">Isomerase</keyword>
<evidence type="ECO:0000313" key="9">
    <source>
        <dbReference type="EMBL" id="PJF36219.1"/>
    </source>
</evidence>
<gene>
    <name evidence="9" type="ORF">CUN49_06515</name>
    <name evidence="10" type="ORF">CUN50_04405</name>
</gene>